<dbReference type="RefSeq" id="WP_025409942.1">
    <property type="nucleotide sequence ID" value="NZ_CP007128.1"/>
</dbReference>
<dbReference type="PANTHER" id="PTHR43818:SF11">
    <property type="entry name" value="BCDNA.GH03377"/>
    <property type="match status" value="1"/>
</dbReference>
<accession>W0RD82</accession>
<dbReference type="eggNOG" id="COG0673">
    <property type="taxonomic scope" value="Bacteria"/>
</dbReference>
<dbReference type="AlphaFoldDB" id="W0RD82"/>
<keyword evidence="1" id="KW-0560">Oxidoreductase</keyword>
<dbReference type="EMBL" id="CP007128">
    <property type="protein sequence ID" value="AHG88402.1"/>
    <property type="molecule type" value="Genomic_DNA"/>
</dbReference>
<dbReference type="Pfam" id="PF01408">
    <property type="entry name" value="GFO_IDH_MocA"/>
    <property type="match status" value="1"/>
</dbReference>
<evidence type="ECO:0000259" key="2">
    <source>
        <dbReference type="Pfam" id="PF01408"/>
    </source>
</evidence>
<dbReference type="KEGG" id="gba:J421_0865"/>
<evidence type="ECO:0000256" key="1">
    <source>
        <dbReference type="ARBA" id="ARBA00023002"/>
    </source>
</evidence>
<dbReference type="Gene3D" id="3.30.360.10">
    <property type="entry name" value="Dihydrodipicolinate Reductase, domain 2"/>
    <property type="match status" value="1"/>
</dbReference>
<name>W0RD82_9BACT</name>
<dbReference type="SUPFAM" id="SSF55347">
    <property type="entry name" value="Glyceraldehyde-3-phosphate dehydrogenase-like, C-terminal domain"/>
    <property type="match status" value="1"/>
</dbReference>
<protein>
    <submittedName>
        <fullName evidence="4">Oxidoreductase domain protein</fullName>
    </submittedName>
</protein>
<dbReference type="Pfam" id="PF22725">
    <property type="entry name" value="GFO_IDH_MocA_C3"/>
    <property type="match status" value="1"/>
</dbReference>
<proteinExistence type="predicted"/>
<gene>
    <name evidence="4" type="ORF">J421_0865</name>
</gene>
<evidence type="ECO:0000313" key="5">
    <source>
        <dbReference type="Proteomes" id="UP000019151"/>
    </source>
</evidence>
<dbReference type="InterPro" id="IPR036291">
    <property type="entry name" value="NAD(P)-bd_dom_sf"/>
</dbReference>
<dbReference type="InParanoid" id="W0RD82"/>
<dbReference type="SUPFAM" id="SSF51735">
    <property type="entry name" value="NAD(P)-binding Rossmann-fold domains"/>
    <property type="match status" value="1"/>
</dbReference>
<evidence type="ECO:0000313" key="4">
    <source>
        <dbReference type="EMBL" id="AHG88402.1"/>
    </source>
</evidence>
<sequence>MRVAFVGCGYVADFYARTMARYPALRLACVTDRDAERARRLAAVYGTRCVPSLDDVLGDPTIELVVNLTNPSSHAEVSRAALGAGKHVYSEKPLALSLDDAASLARCAEARGLVLAAAPCTLLGANAQTMWRALRSGTIGRPRLVYAELDDGPVHLMNYRAWRTASGVSWPWRDEFQSGSALEHAAYHLSWLVAFFGPATRVSAFASMLVPDKGTDAPLVDAAPDFTVACVEFASGVVARLTCGIYAPRDRSVTVVGDGGVLRTADCWNERSPVHLTRRTRLFERVERRPLAVRALRRRVPLARPPGISLGGRDPIDFARGLAEAASAIRDGRPCRLGADLAVHVTETVLALRTPSPAPRALRTTCRPVAPMPWAES</sequence>
<dbReference type="HOGENOM" id="CLU_023194_6_0_0"/>
<dbReference type="Gene3D" id="3.40.50.720">
    <property type="entry name" value="NAD(P)-binding Rossmann-like Domain"/>
    <property type="match status" value="1"/>
</dbReference>
<keyword evidence="5" id="KW-1185">Reference proteome</keyword>
<feature type="domain" description="GFO/IDH/MocA-like oxidoreductase" evidence="3">
    <location>
        <begin position="128"/>
        <end position="262"/>
    </location>
</feature>
<dbReference type="STRING" id="861299.J421_0865"/>
<dbReference type="GO" id="GO:0000166">
    <property type="term" value="F:nucleotide binding"/>
    <property type="evidence" value="ECO:0007669"/>
    <property type="project" value="InterPro"/>
</dbReference>
<dbReference type="InterPro" id="IPR000683">
    <property type="entry name" value="Gfo/Idh/MocA-like_OxRdtase_N"/>
</dbReference>
<dbReference type="InterPro" id="IPR050463">
    <property type="entry name" value="Gfo/Idh/MocA_oxidrdct_glycsds"/>
</dbReference>
<dbReference type="PANTHER" id="PTHR43818">
    <property type="entry name" value="BCDNA.GH03377"/>
    <property type="match status" value="1"/>
</dbReference>
<feature type="domain" description="Gfo/Idh/MocA-like oxidoreductase N-terminal" evidence="2">
    <location>
        <begin position="1"/>
        <end position="116"/>
    </location>
</feature>
<dbReference type="InterPro" id="IPR055170">
    <property type="entry name" value="GFO_IDH_MocA-like_dom"/>
</dbReference>
<dbReference type="Proteomes" id="UP000019151">
    <property type="component" value="Chromosome"/>
</dbReference>
<organism evidence="4 5">
    <name type="scientific">Gemmatirosa kalamazoonensis</name>
    <dbReference type="NCBI Taxonomy" id="861299"/>
    <lineage>
        <taxon>Bacteria</taxon>
        <taxon>Pseudomonadati</taxon>
        <taxon>Gemmatimonadota</taxon>
        <taxon>Gemmatimonadia</taxon>
        <taxon>Gemmatimonadales</taxon>
        <taxon>Gemmatimonadaceae</taxon>
        <taxon>Gemmatirosa</taxon>
    </lineage>
</organism>
<reference evidence="4 5" key="1">
    <citation type="journal article" date="2014" name="Genome Announc.">
        <title>Genome Sequence and Methylome of Soil Bacterium Gemmatirosa kalamazoonensis KBS708T, a Member of the Rarely Cultivated Gemmatimonadetes Phylum.</title>
        <authorList>
            <person name="Debruyn J.M."/>
            <person name="Radosevich M."/>
            <person name="Wommack K.E."/>
            <person name="Polson S.W."/>
            <person name="Hauser L.J."/>
            <person name="Fawaz M.N."/>
            <person name="Korlach J."/>
            <person name="Tsai Y.C."/>
        </authorList>
    </citation>
    <scope>NUCLEOTIDE SEQUENCE [LARGE SCALE GENOMIC DNA]</scope>
    <source>
        <strain evidence="4 5">KBS708</strain>
    </source>
</reference>
<evidence type="ECO:0000259" key="3">
    <source>
        <dbReference type="Pfam" id="PF22725"/>
    </source>
</evidence>
<dbReference type="GO" id="GO:0016491">
    <property type="term" value="F:oxidoreductase activity"/>
    <property type="evidence" value="ECO:0007669"/>
    <property type="project" value="UniProtKB-KW"/>
</dbReference>